<evidence type="ECO:0000256" key="7">
    <source>
        <dbReference type="ARBA" id="ARBA00023128"/>
    </source>
</evidence>
<dbReference type="Proteomes" id="UP000668214">
    <property type="component" value="Unassembled WGS sequence"/>
</dbReference>
<evidence type="ECO:0000313" key="10">
    <source>
        <dbReference type="EMBL" id="KAG5316044.1"/>
    </source>
</evidence>
<keyword evidence="3" id="KW-0813">Transport</keyword>
<organism evidence="10 11">
    <name type="scientific">Pseudoatta argentina</name>
    <dbReference type="NCBI Taxonomy" id="621737"/>
    <lineage>
        <taxon>Eukaryota</taxon>
        <taxon>Metazoa</taxon>
        <taxon>Ecdysozoa</taxon>
        <taxon>Arthropoda</taxon>
        <taxon>Hexapoda</taxon>
        <taxon>Insecta</taxon>
        <taxon>Pterygota</taxon>
        <taxon>Neoptera</taxon>
        <taxon>Endopterygota</taxon>
        <taxon>Hymenoptera</taxon>
        <taxon>Apocrita</taxon>
        <taxon>Aculeata</taxon>
        <taxon>Formicoidea</taxon>
        <taxon>Formicidae</taxon>
        <taxon>Myrmicinae</taxon>
        <taxon>Pseudoatta</taxon>
    </lineage>
</organism>
<feature type="transmembrane region" description="Helical" evidence="9">
    <location>
        <begin position="75"/>
        <end position="99"/>
    </location>
</feature>
<comment type="subcellular location">
    <subcellularLocation>
        <location evidence="1">Mitochondrion membrane</location>
        <topology evidence="1">Multi-pass membrane protein</topology>
    </subcellularLocation>
</comment>
<evidence type="ECO:0000256" key="8">
    <source>
        <dbReference type="ARBA" id="ARBA00023136"/>
    </source>
</evidence>
<evidence type="ECO:0000256" key="1">
    <source>
        <dbReference type="ARBA" id="ARBA00004225"/>
    </source>
</evidence>
<dbReference type="GO" id="GO:0140300">
    <property type="term" value="P:serine import into mitochondrion"/>
    <property type="evidence" value="ECO:0007669"/>
    <property type="project" value="TreeGrafter"/>
</dbReference>
<comment type="caution">
    <text evidence="10">The sequence shown here is derived from an EMBL/GenBank/DDBJ whole genome shotgun (WGS) entry which is preliminary data.</text>
</comment>
<keyword evidence="7" id="KW-0496">Mitochondrion</keyword>
<accession>A0A836JJP1</accession>
<dbReference type="AlphaFoldDB" id="A0A836JJP1"/>
<dbReference type="GO" id="GO:0015075">
    <property type="term" value="F:monoatomic ion transmembrane transporter activity"/>
    <property type="evidence" value="ECO:0007669"/>
    <property type="project" value="InterPro"/>
</dbReference>
<feature type="non-terminal residue" evidence="10">
    <location>
        <position position="1"/>
    </location>
</feature>
<keyword evidence="11" id="KW-1185">Reference proteome</keyword>
<keyword evidence="4 9" id="KW-0812">Transmembrane</keyword>
<evidence type="ECO:0000256" key="2">
    <source>
        <dbReference type="ARBA" id="ARBA00005974"/>
    </source>
</evidence>
<evidence type="ECO:0000256" key="3">
    <source>
        <dbReference type="ARBA" id="ARBA00022448"/>
    </source>
</evidence>
<dbReference type="EMBL" id="JAANIA010002346">
    <property type="protein sequence ID" value="KAG5316044.1"/>
    <property type="molecule type" value="Genomic_DNA"/>
</dbReference>
<sequence length="133" mass="15383">MKGKDGDLGDKADKSRIDINKPLWSQDTYARKEPGDLQREDIIYAKKLRDSAFHPDNGEFMHVIGRMSFQLPASIALTIAMLTFYNLLIMIPSALAIFLQKKSELLKVYPEEYEIFRENMGKYPDKVYYNKGL</sequence>
<evidence type="ECO:0000256" key="6">
    <source>
        <dbReference type="ARBA" id="ARBA00022989"/>
    </source>
</evidence>
<reference evidence="10" key="1">
    <citation type="submission" date="2020-02" db="EMBL/GenBank/DDBJ databases">
        <title>Relaxed selection underlies rapid genomic changes in the transitions from sociality to social parasitism in ants.</title>
        <authorList>
            <person name="Bi X."/>
        </authorList>
    </citation>
    <scope>NUCLEOTIDE SEQUENCE</scope>
    <source>
        <strain evidence="10">BGI-DK2014c</strain>
        <tissue evidence="10">Whole body</tissue>
    </source>
</reference>
<evidence type="ECO:0000256" key="5">
    <source>
        <dbReference type="ARBA" id="ARBA00022970"/>
    </source>
</evidence>
<protein>
    <submittedName>
        <fullName evidence="10">SFXN2 protein</fullName>
    </submittedName>
</protein>
<feature type="non-terminal residue" evidence="10">
    <location>
        <position position="133"/>
    </location>
</feature>
<evidence type="ECO:0000256" key="9">
    <source>
        <dbReference type="SAM" id="Phobius"/>
    </source>
</evidence>
<dbReference type="Pfam" id="PF03820">
    <property type="entry name" value="SFXNs"/>
    <property type="match status" value="2"/>
</dbReference>
<dbReference type="InterPro" id="IPR004686">
    <property type="entry name" value="Mtc"/>
</dbReference>
<evidence type="ECO:0000313" key="11">
    <source>
        <dbReference type="Proteomes" id="UP000668214"/>
    </source>
</evidence>
<proteinExistence type="inferred from homology"/>
<keyword evidence="6 9" id="KW-1133">Transmembrane helix</keyword>
<name>A0A836JJP1_9HYME</name>
<dbReference type="GO" id="GO:0005743">
    <property type="term" value="C:mitochondrial inner membrane"/>
    <property type="evidence" value="ECO:0007669"/>
    <property type="project" value="TreeGrafter"/>
</dbReference>
<dbReference type="PANTHER" id="PTHR11153:SF14">
    <property type="entry name" value="SIDEROFLEXIN-2"/>
    <property type="match status" value="1"/>
</dbReference>
<dbReference type="PANTHER" id="PTHR11153">
    <property type="entry name" value="SIDEROFLEXIN"/>
    <property type="match status" value="1"/>
</dbReference>
<keyword evidence="5" id="KW-0029">Amino-acid transport</keyword>
<gene>
    <name evidence="10" type="primary">Sfxn2_1</name>
    <name evidence="10" type="ORF">G6Z78_0010960</name>
</gene>
<evidence type="ECO:0000256" key="4">
    <source>
        <dbReference type="ARBA" id="ARBA00022692"/>
    </source>
</evidence>
<keyword evidence="8 9" id="KW-0472">Membrane</keyword>
<comment type="similarity">
    <text evidence="2">Belongs to the sideroflexin family.</text>
</comment>